<gene>
    <name evidence="6" type="ORF">SAMN05421762_1908</name>
</gene>
<dbReference type="InterPro" id="IPR002641">
    <property type="entry name" value="PNPLA_dom"/>
</dbReference>
<evidence type="ECO:0000256" key="2">
    <source>
        <dbReference type="ARBA" id="ARBA00022963"/>
    </source>
</evidence>
<evidence type="ECO:0000256" key="3">
    <source>
        <dbReference type="ARBA" id="ARBA00023098"/>
    </source>
</evidence>
<protein>
    <submittedName>
        <fullName evidence="6">NTE family protein</fullName>
    </submittedName>
</protein>
<proteinExistence type="predicted"/>
<dbReference type="STRING" id="517719.SAMN05421762_1908"/>
<dbReference type="EMBL" id="FOLX01000001">
    <property type="protein sequence ID" value="SFC71353.1"/>
    <property type="molecule type" value="Genomic_DNA"/>
</dbReference>
<evidence type="ECO:0000256" key="1">
    <source>
        <dbReference type="ARBA" id="ARBA00022801"/>
    </source>
</evidence>
<keyword evidence="3 4" id="KW-0443">Lipid metabolism</keyword>
<keyword evidence="7" id="KW-1185">Reference proteome</keyword>
<name>A0A1I1LM07_9RHOB</name>
<dbReference type="GO" id="GO:0016042">
    <property type="term" value="P:lipid catabolic process"/>
    <property type="evidence" value="ECO:0007669"/>
    <property type="project" value="UniProtKB-UniRule"/>
</dbReference>
<feature type="active site" description="Proton acceptor" evidence="4">
    <location>
        <position position="209"/>
    </location>
</feature>
<dbReference type="PANTHER" id="PTHR14226:SF78">
    <property type="entry name" value="SLR0060 PROTEIN"/>
    <property type="match status" value="1"/>
</dbReference>
<dbReference type="GO" id="GO:0016787">
    <property type="term" value="F:hydrolase activity"/>
    <property type="evidence" value="ECO:0007669"/>
    <property type="project" value="UniProtKB-UniRule"/>
</dbReference>
<dbReference type="PROSITE" id="PS51635">
    <property type="entry name" value="PNPLA"/>
    <property type="match status" value="1"/>
</dbReference>
<keyword evidence="2 4" id="KW-0442">Lipid degradation</keyword>
<evidence type="ECO:0000313" key="6">
    <source>
        <dbReference type="EMBL" id="SFC71353.1"/>
    </source>
</evidence>
<dbReference type="InterPro" id="IPR016035">
    <property type="entry name" value="Acyl_Trfase/lysoPLipase"/>
</dbReference>
<dbReference type="SUPFAM" id="SSF52151">
    <property type="entry name" value="FabD/lysophospholipase-like"/>
    <property type="match status" value="1"/>
</dbReference>
<dbReference type="Pfam" id="PF01734">
    <property type="entry name" value="Patatin"/>
    <property type="match status" value="1"/>
</dbReference>
<keyword evidence="1 4" id="KW-0378">Hydrolase</keyword>
<feature type="short sequence motif" description="GXGXXG" evidence="4">
    <location>
        <begin position="11"/>
        <end position="16"/>
    </location>
</feature>
<feature type="short sequence motif" description="DGA/G" evidence="4">
    <location>
        <begin position="209"/>
        <end position="211"/>
    </location>
</feature>
<evidence type="ECO:0000256" key="4">
    <source>
        <dbReference type="PROSITE-ProRule" id="PRU01161"/>
    </source>
</evidence>
<feature type="short sequence motif" description="GXSXG" evidence="4">
    <location>
        <begin position="39"/>
        <end position="43"/>
    </location>
</feature>
<dbReference type="RefSeq" id="WP_093453707.1">
    <property type="nucleotide sequence ID" value="NZ_FNZG01000004.1"/>
</dbReference>
<dbReference type="PANTHER" id="PTHR14226">
    <property type="entry name" value="NEUROPATHY TARGET ESTERASE/SWISS CHEESE D.MELANOGASTER"/>
    <property type="match status" value="1"/>
</dbReference>
<organism evidence="6 7">
    <name type="scientific">Pseudooceanicola nitratireducens</name>
    <dbReference type="NCBI Taxonomy" id="517719"/>
    <lineage>
        <taxon>Bacteria</taxon>
        <taxon>Pseudomonadati</taxon>
        <taxon>Pseudomonadota</taxon>
        <taxon>Alphaproteobacteria</taxon>
        <taxon>Rhodobacterales</taxon>
        <taxon>Paracoccaceae</taxon>
        <taxon>Pseudooceanicola</taxon>
    </lineage>
</organism>
<dbReference type="Proteomes" id="UP000231644">
    <property type="component" value="Unassembled WGS sequence"/>
</dbReference>
<dbReference type="InterPro" id="IPR050301">
    <property type="entry name" value="NTE"/>
</dbReference>
<feature type="active site" description="Nucleophile" evidence="4">
    <location>
        <position position="41"/>
    </location>
</feature>
<accession>A0A1I1LM07</accession>
<dbReference type="OrthoDB" id="9807112at2"/>
<reference evidence="6 7" key="1">
    <citation type="submission" date="2016-10" db="EMBL/GenBank/DDBJ databases">
        <authorList>
            <person name="de Groot N.N."/>
        </authorList>
    </citation>
    <scope>NUCLEOTIDE SEQUENCE [LARGE SCALE GENOMIC DNA]</scope>
    <source>
        <strain evidence="6 7">DSM 29619</strain>
    </source>
</reference>
<sequence>MVTRINLALQGGGAHGAFTWGVLDRLLDEEDIEVAGISGTSAGALNGAAFKAGYARGGRDGARATLDALWARMGAVQDMRLPGWMGGPISWMEKFFTPPTAEIAQIMEYAPPFVAANMLDQVTSPYFYGPFYRNPLQSVVEAFDFEDVCAGEGPRLFVCATNVRTGKPRIFTRDQVTTDAILASACLPTLFQSIEIYDPVSDRMEAYWDGGYSGNPALFPLFEPDLPEDVVIVSINPLERDEIPITPQQIENRVNEISFNTTLLRELRAIAFVQRLLAAQKIDTGSMKNVLVHMISDDKMMRELSVATKMVPNPVVLLSLKAAGQAAADGFLAQHRAALGKTSTVDLPGMLS</sequence>
<dbReference type="AlphaFoldDB" id="A0A1I1LM07"/>
<evidence type="ECO:0000313" key="7">
    <source>
        <dbReference type="Proteomes" id="UP000231644"/>
    </source>
</evidence>
<evidence type="ECO:0000259" key="5">
    <source>
        <dbReference type="PROSITE" id="PS51635"/>
    </source>
</evidence>
<dbReference type="Gene3D" id="3.40.1090.10">
    <property type="entry name" value="Cytosolic phospholipase A2 catalytic domain"/>
    <property type="match status" value="2"/>
</dbReference>
<feature type="domain" description="PNPLA" evidence="5">
    <location>
        <begin position="7"/>
        <end position="222"/>
    </location>
</feature>